<organism evidence="1 2">
    <name type="scientific">Bacillus fungorum</name>
    <dbReference type="NCBI Taxonomy" id="2039284"/>
    <lineage>
        <taxon>Bacteria</taxon>
        <taxon>Bacillati</taxon>
        <taxon>Bacillota</taxon>
        <taxon>Bacilli</taxon>
        <taxon>Bacillales</taxon>
        <taxon>Bacillaceae</taxon>
        <taxon>Bacillus</taxon>
    </lineage>
</organism>
<accession>A0A2G6Q7K9</accession>
<name>A0A2G6Q7K9_9BACI</name>
<dbReference type="AlphaFoldDB" id="A0A2G6Q7K9"/>
<dbReference type="Proteomes" id="UP000228484">
    <property type="component" value="Unassembled WGS sequence"/>
</dbReference>
<gene>
    <name evidence="1" type="ORF">CO726_24900</name>
</gene>
<evidence type="ECO:0000313" key="2">
    <source>
        <dbReference type="Proteomes" id="UP000228484"/>
    </source>
</evidence>
<proteinExistence type="predicted"/>
<comment type="caution">
    <text evidence="1">The sequence shown here is derived from an EMBL/GenBank/DDBJ whole genome shotgun (WGS) entry which is preliminary data.</text>
</comment>
<keyword evidence="2" id="KW-1185">Reference proteome</keyword>
<evidence type="ECO:0000313" key="1">
    <source>
        <dbReference type="EMBL" id="PIE92808.1"/>
    </source>
</evidence>
<dbReference type="EMBL" id="NWUW01000026">
    <property type="protein sequence ID" value="PIE92808.1"/>
    <property type="molecule type" value="Genomic_DNA"/>
</dbReference>
<dbReference type="RefSeq" id="WP_099686039.1">
    <property type="nucleotide sequence ID" value="NZ_NWUW01000026.1"/>
</dbReference>
<reference evidence="1 2" key="1">
    <citation type="submission" date="2017-09" db="EMBL/GenBank/DDBJ databases">
        <title>Biocontrol bacteria screening and application from spent mushroom substrate.</title>
        <authorList>
            <person name="Sun X."/>
        </authorList>
    </citation>
    <scope>NUCLEOTIDE SEQUENCE [LARGE SCALE GENOMIC DNA]</scope>
    <source>
        <strain evidence="1 2">100374</strain>
    </source>
</reference>
<protein>
    <submittedName>
        <fullName evidence="1">Uncharacterized protein</fullName>
    </submittedName>
</protein>
<sequence length="142" mass="16803">MILNREKQKEFIEATTLIIQGLGKLDDLYLENEGLQEIHDFEMKVTDMTKELEKKIIPRMELTQQNALLFIQYLQEGEKFMTEIDEVKMNNQLICILKEYLETGKISEKNKEWAEDSVSWEFQTRIITPVVQLLVHNNIVKI</sequence>